<keyword evidence="7" id="KW-0406">Ion transport</keyword>
<keyword evidence="14" id="KW-0732">Signal</keyword>
<evidence type="ECO:0000256" key="6">
    <source>
        <dbReference type="ARBA" id="ARBA00022989"/>
    </source>
</evidence>
<dbReference type="PANTHER" id="PTHR42643">
    <property type="entry name" value="IONOTROPIC RECEPTOR 20A-RELATED"/>
    <property type="match status" value="1"/>
</dbReference>
<evidence type="ECO:0000256" key="9">
    <source>
        <dbReference type="ARBA" id="ARBA00023170"/>
    </source>
</evidence>
<comment type="caution">
    <text evidence="17">The sequence shown here is derived from an EMBL/GenBank/DDBJ whole genome shotgun (WGS) entry which is preliminary data.</text>
</comment>
<evidence type="ECO:0000256" key="7">
    <source>
        <dbReference type="ARBA" id="ARBA00023065"/>
    </source>
</evidence>
<dbReference type="InterPro" id="IPR001320">
    <property type="entry name" value="Iontro_rcpt_C"/>
</dbReference>
<dbReference type="InterPro" id="IPR052192">
    <property type="entry name" value="Insect_Ionotropic_Sensory_Rcpt"/>
</dbReference>
<dbReference type="Pfam" id="PF10613">
    <property type="entry name" value="Lig_chan-Glu_bd"/>
    <property type="match status" value="1"/>
</dbReference>
<evidence type="ECO:0000313" key="17">
    <source>
        <dbReference type="EMBL" id="KAJ9579000.1"/>
    </source>
</evidence>
<evidence type="ECO:0000259" key="15">
    <source>
        <dbReference type="Pfam" id="PF00060"/>
    </source>
</evidence>
<sequence length="607" mass="69304">MSLLVLGLLLPIAMAKLGPETNDNNLSFTNDIVQQLDFGTMMIITFEEPNDELFYMFLQQVHLKGNFATFINVGSNLSTISEGIPDSFFIWTTESESITNTLEKLPSLNYKGRFVILLKKYEYLQQVLIKVQELNIVNIVLLVEQRNLSNIDAYTWYPYVSSEMCGKTEANLKHIAYYSVEIGWKFIQGSLFFPNKMPENLHGCPFKVATFPWPPFVLSSQLIDTVNDNVYANGLEVKLIEEITKTLNLSLSYLPAPPNDIKWGGRTNLNSWNGIIGDVAYGKADAAFASLTTTEERIQYFSPSVSYWSNAVIWVVPRSKYIAGWKGILMIFKPATWALLVVLYLVGSVLLCKVAKLTSNIREYPSFRNLAKCMTLTWASVLEIPINKMPKTQILRIIFFFWIAYCLVISSIYKSSLISFMTEPRLEASIETFHQLLESRLPLGYTVGLAEYFESRIQSSLVYCSDINWCLTYVAHHNNMSLVSDEWYVKYLIPIHFLDGNGISLLEILDEYVISYHVVMILSKGHVLLDRFNIIISRITEGGLLVKWMRDINMNRTLGDAAYSNDEWRRLTLIHLQGPLFLLLFGLGVSFVTLLLEVVCKKRLFCV</sequence>
<dbReference type="Pfam" id="PF00060">
    <property type="entry name" value="Lig_chan"/>
    <property type="match status" value="1"/>
</dbReference>
<protein>
    <submittedName>
        <fullName evidence="17">Uncharacterized protein</fullName>
    </submittedName>
</protein>
<feature type="chain" id="PRO_5042150943" evidence="14">
    <location>
        <begin position="16"/>
        <end position="607"/>
    </location>
</feature>
<feature type="signal peptide" evidence="14">
    <location>
        <begin position="1"/>
        <end position="15"/>
    </location>
</feature>
<feature type="transmembrane region" description="Helical" evidence="13">
    <location>
        <begin position="394"/>
        <end position="413"/>
    </location>
</feature>
<evidence type="ECO:0000313" key="18">
    <source>
        <dbReference type="Proteomes" id="UP001233999"/>
    </source>
</evidence>
<dbReference type="EMBL" id="JASPKZ010008779">
    <property type="protein sequence ID" value="KAJ9579000.1"/>
    <property type="molecule type" value="Genomic_DNA"/>
</dbReference>
<keyword evidence="10" id="KW-0325">Glycoprotein</keyword>
<feature type="domain" description="Ionotropic glutamate receptor C-terminal" evidence="15">
    <location>
        <begin position="335"/>
        <end position="553"/>
    </location>
</feature>
<keyword evidence="11" id="KW-1071">Ligand-gated ion channel</keyword>
<dbReference type="InterPro" id="IPR019594">
    <property type="entry name" value="Glu/Gly-bd"/>
</dbReference>
<evidence type="ECO:0000259" key="16">
    <source>
        <dbReference type="Pfam" id="PF10613"/>
    </source>
</evidence>
<evidence type="ECO:0000256" key="2">
    <source>
        <dbReference type="ARBA" id="ARBA00008685"/>
    </source>
</evidence>
<name>A0AAD7ZEQ9_DIPPU</name>
<keyword evidence="8 13" id="KW-0472">Membrane</keyword>
<reference evidence="17" key="2">
    <citation type="submission" date="2023-05" db="EMBL/GenBank/DDBJ databases">
        <authorList>
            <person name="Fouks B."/>
        </authorList>
    </citation>
    <scope>NUCLEOTIDE SEQUENCE</scope>
    <source>
        <strain evidence="17">Stay&amp;Tobe</strain>
        <tissue evidence="17">Testes</tissue>
    </source>
</reference>
<evidence type="ECO:0000256" key="4">
    <source>
        <dbReference type="ARBA" id="ARBA00022475"/>
    </source>
</evidence>
<organism evidence="17 18">
    <name type="scientific">Diploptera punctata</name>
    <name type="common">Pacific beetle cockroach</name>
    <dbReference type="NCBI Taxonomy" id="6984"/>
    <lineage>
        <taxon>Eukaryota</taxon>
        <taxon>Metazoa</taxon>
        <taxon>Ecdysozoa</taxon>
        <taxon>Arthropoda</taxon>
        <taxon>Hexapoda</taxon>
        <taxon>Insecta</taxon>
        <taxon>Pterygota</taxon>
        <taxon>Neoptera</taxon>
        <taxon>Polyneoptera</taxon>
        <taxon>Dictyoptera</taxon>
        <taxon>Blattodea</taxon>
        <taxon>Blaberoidea</taxon>
        <taxon>Blaberidae</taxon>
        <taxon>Diplopterinae</taxon>
        <taxon>Diploptera</taxon>
    </lineage>
</organism>
<gene>
    <name evidence="17" type="ORF">L9F63_024888</name>
</gene>
<dbReference type="PANTHER" id="PTHR42643:SF30">
    <property type="entry name" value="IONOTROPIC RECEPTOR 40A-RELATED"/>
    <property type="match status" value="1"/>
</dbReference>
<feature type="domain" description="Ionotropic glutamate receptor L-glutamate and glycine-binding" evidence="16">
    <location>
        <begin position="206"/>
        <end position="312"/>
    </location>
</feature>
<dbReference type="SUPFAM" id="SSF53850">
    <property type="entry name" value="Periplasmic binding protein-like II"/>
    <property type="match status" value="1"/>
</dbReference>
<evidence type="ECO:0000256" key="14">
    <source>
        <dbReference type="SAM" id="SignalP"/>
    </source>
</evidence>
<dbReference type="GO" id="GO:0005886">
    <property type="term" value="C:plasma membrane"/>
    <property type="evidence" value="ECO:0007669"/>
    <property type="project" value="UniProtKB-SubCell"/>
</dbReference>
<keyword evidence="9" id="KW-0675">Receptor</keyword>
<dbReference type="Gene3D" id="1.10.287.70">
    <property type="match status" value="1"/>
</dbReference>
<keyword evidence="12" id="KW-0407">Ion channel</keyword>
<evidence type="ECO:0000256" key="1">
    <source>
        <dbReference type="ARBA" id="ARBA00004651"/>
    </source>
</evidence>
<evidence type="ECO:0000256" key="8">
    <source>
        <dbReference type="ARBA" id="ARBA00023136"/>
    </source>
</evidence>
<evidence type="ECO:0000256" key="11">
    <source>
        <dbReference type="ARBA" id="ARBA00023286"/>
    </source>
</evidence>
<evidence type="ECO:0000256" key="12">
    <source>
        <dbReference type="ARBA" id="ARBA00023303"/>
    </source>
</evidence>
<accession>A0AAD7ZEQ9</accession>
<dbReference type="GO" id="GO:0050906">
    <property type="term" value="P:detection of stimulus involved in sensory perception"/>
    <property type="evidence" value="ECO:0007669"/>
    <property type="project" value="UniProtKB-ARBA"/>
</dbReference>
<dbReference type="Gene3D" id="3.40.190.10">
    <property type="entry name" value="Periplasmic binding protein-like II"/>
    <property type="match status" value="1"/>
</dbReference>
<feature type="transmembrane region" description="Helical" evidence="13">
    <location>
        <begin position="580"/>
        <end position="600"/>
    </location>
</feature>
<feature type="transmembrane region" description="Helical" evidence="13">
    <location>
        <begin position="335"/>
        <end position="352"/>
    </location>
</feature>
<dbReference type="GO" id="GO:0015276">
    <property type="term" value="F:ligand-gated monoatomic ion channel activity"/>
    <property type="evidence" value="ECO:0007669"/>
    <property type="project" value="InterPro"/>
</dbReference>
<evidence type="ECO:0000256" key="13">
    <source>
        <dbReference type="SAM" id="Phobius"/>
    </source>
</evidence>
<keyword evidence="5 13" id="KW-0812">Transmembrane</keyword>
<proteinExistence type="inferred from homology"/>
<comment type="similarity">
    <text evidence="2">Belongs to the glutamate-gated ion channel (TC 1.A.10.1) family.</text>
</comment>
<keyword evidence="4" id="KW-1003">Cell membrane</keyword>
<evidence type="ECO:0000256" key="5">
    <source>
        <dbReference type="ARBA" id="ARBA00022692"/>
    </source>
</evidence>
<evidence type="ECO:0000256" key="3">
    <source>
        <dbReference type="ARBA" id="ARBA00022448"/>
    </source>
</evidence>
<dbReference type="AlphaFoldDB" id="A0AAD7ZEQ9"/>
<keyword evidence="6 13" id="KW-1133">Transmembrane helix</keyword>
<comment type="subcellular location">
    <subcellularLocation>
        <location evidence="1">Cell membrane</location>
        <topology evidence="1">Multi-pass membrane protein</topology>
    </subcellularLocation>
</comment>
<keyword evidence="18" id="KW-1185">Reference proteome</keyword>
<evidence type="ECO:0000256" key="10">
    <source>
        <dbReference type="ARBA" id="ARBA00023180"/>
    </source>
</evidence>
<dbReference type="Proteomes" id="UP001233999">
    <property type="component" value="Unassembled WGS sequence"/>
</dbReference>
<reference evidence="17" key="1">
    <citation type="journal article" date="2023" name="IScience">
        <title>Live-bearing cockroach genome reveals convergent evolutionary mechanisms linked to viviparity in insects and beyond.</title>
        <authorList>
            <person name="Fouks B."/>
            <person name="Harrison M.C."/>
            <person name="Mikhailova A.A."/>
            <person name="Marchal E."/>
            <person name="English S."/>
            <person name="Carruthers M."/>
            <person name="Jennings E.C."/>
            <person name="Chiamaka E.L."/>
            <person name="Frigard R.A."/>
            <person name="Pippel M."/>
            <person name="Attardo G.M."/>
            <person name="Benoit J.B."/>
            <person name="Bornberg-Bauer E."/>
            <person name="Tobe S.S."/>
        </authorList>
    </citation>
    <scope>NUCLEOTIDE SEQUENCE</scope>
    <source>
        <strain evidence="17">Stay&amp;Tobe</strain>
    </source>
</reference>
<keyword evidence="3" id="KW-0813">Transport</keyword>